<dbReference type="Proteomes" id="UP000004756">
    <property type="component" value="Unassembled WGS sequence"/>
</dbReference>
<dbReference type="EMBL" id="ACCJ01000393">
    <property type="protein sequence ID" value="EEG53166.1"/>
    <property type="molecule type" value="Genomic_DNA"/>
</dbReference>
<dbReference type="AlphaFoldDB" id="C0D676"/>
<evidence type="ECO:0000256" key="1">
    <source>
        <dbReference type="SAM" id="Phobius"/>
    </source>
</evidence>
<evidence type="ECO:0000313" key="3">
    <source>
        <dbReference type="Proteomes" id="UP000004756"/>
    </source>
</evidence>
<accession>C0D676</accession>
<evidence type="ECO:0000313" key="2">
    <source>
        <dbReference type="EMBL" id="EEG53166.1"/>
    </source>
</evidence>
<reference evidence="2 3" key="1">
    <citation type="submission" date="2009-01" db="EMBL/GenBank/DDBJ databases">
        <authorList>
            <person name="Fulton L."/>
            <person name="Clifton S."/>
            <person name="Fulton B."/>
            <person name="Xu J."/>
            <person name="Minx P."/>
            <person name="Pepin K.H."/>
            <person name="Johnson M."/>
            <person name="Bhonagiri V."/>
            <person name="Nash W.E."/>
            <person name="Mardis E.R."/>
            <person name="Wilson R.K."/>
        </authorList>
    </citation>
    <scope>NUCLEOTIDE SEQUENCE [LARGE SCALE GENOMIC DNA]</scope>
    <source>
        <strain evidence="2 3">DSM 15981</strain>
    </source>
</reference>
<sequence>MFHKIFLLRLITVSSSLISPPRKVKRILILSVFTTPESICLLAADVLIWNQRCRLRRKGVKT</sequence>
<keyword evidence="1" id="KW-0472">Membrane</keyword>
<dbReference type="HOGENOM" id="CLU_2895949_0_0_9"/>
<keyword evidence="1" id="KW-0812">Transmembrane</keyword>
<comment type="caution">
    <text evidence="2">The sequence shown here is derived from an EMBL/GenBank/DDBJ whole genome shotgun (WGS) entry which is preliminary data.</text>
</comment>
<name>C0D676_9FIRM</name>
<feature type="transmembrane region" description="Helical" evidence="1">
    <location>
        <begin position="27"/>
        <end position="48"/>
    </location>
</feature>
<proteinExistence type="predicted"/>
<organism evidence="2 3">
    <name type="scientific">[Clostridium] asparagiforme DSM 15981</name>
    <dbReference type="NCBI Taxonomy" id="518636"/>
    <lineage>
        <taxon>Bacteria</taxon>
        <taxon>Bacillati</taxon>
        <taxon>Bacillota</taxon>
        <taxon>Clostridia</taxon>
        <taxon>Lachnospirales</taxon>
        <taxon>Lachnospiraceae</taxon>
        <taxon>Enterocloster</taxon>
    </lineage>
</organism>
<keyword evidence="1" id="KW-1133">Transmembrane helix</keyword>
<gene>
    <name evidence="2" type="ORF">CLOSTASPAR_04771</name>
</gene>
<keyword evidence="3" id="KW-1185">Reference proteome</keyword>
<protein>
    <submittedName>
        <fullName evidence="2">Uncharacterized protein</fullName>
    </submittedName>
</protein>
<reference evidence="2 3" key="2">
    <citation type="submission" date="2009-02" db="EMBL/GenBank/DDBJ databases">
        <title>Draft genome sequence of Clostridium asparagiforme (DSM 15981).</title>
        <authorList>
            <person name="Sudarsanam P."/>
            <person name="Ley R."/>
            <person name="Guruge J."/>
            <person name="Turnbaugh P.J."/>
            <person name="Mahowald M."/>
            <person name="Liep D."/>
            <person name="Gordon J."/>
        </authorList>
    </citation>
    <scope>NUCLEOTIDE SEQUENCE [LARGE SCALE GENOMIC DNA]</scope>
    <source>
        <strain evidence="2 3">DSM 15981</strain>
    </source>
</reference>